<comment type="subcellular location">
    <subcellularLocation>
        <location evidence="3">Cytoplasm</location>
    </subcellularLocation>
    <subcellularLocation>
        <location evidence="2">Nucleus</location>
    </subcellularLocation>
</comment>
<dbReference type="Proteomes" id="UP000660262">
    <property type="component" value="Unassembled WGS sequence"/>
</dbReference>
<dbReference type="EMBL" id="BNJQ01000014">
    <property type="protein sequence ID" value="GHP06772.1"/>
    <property type="molecule type" value="Genomic_DNA"/>
</dbReference>
<accession>A0A830HIX4</accession>
<evidence type="ECO:0000256" key="2">
    <source>
        <dbReference type="ARBA" id="ARBA00004123"/>
    </source>
</evidence>
<name>A0A830HIX4_9CHLO</name>
<protein>
    <recommendedName>
        <fullName evidence="4">Cilia- and flagella-associated protein 299</fullName>
    </recommendedName>
</protein>
<dbReference type="GO" id="GO:0005634">
    <property type="term" value="C:nucleus"/>
    <property type="evidence" value="ECO:0007669"/>
    <property type="project" value="UniProtKB-SubCell"/>
</dbReference>
<comment type="caution">
    <text evidence="7">The sequence shown here is derived from an EMBL/GenBank/DDBJ whole genome shotgun (WGS) entry which is preliminary data.</text>
</comment>
<dbReference type="Pfam" id="PF14713">
    <property type="entry name" value="DUF4464"/>
    <property type="match status" value="1"/>
</dbReference>
<evidence type="ECO:0000313" key="7">
    <source>
        <dbReference type="EMBL" id="GHP06772.1"/>
    </source>
</evidence>
<evidence type="ECO:0000256" key="3">
    <source>
        <dbReference type="ARBA" id="ARBA00004496"/>
    </source>
</evidence>
<organism evidence="7 8">
    <name type="scientific">Pycnococcus provasolii</name>
    <dbReference type="NCBI Taxonomy" id="41880"/>
    <lineage>
        <taxon>Eukaryota</taxon>
        <taxon>Viridiplantae</taxon>
        <taxon>Chlorophyta</taxon>
        <taxon>Pseudoscourfieldiophyceae</taxon>
        <taxon>Pseudoscourfieldiales</taxon>
        <taxon>Pycnococcaceae</taxon>
        <taxon>Pycnococcus</taxon>
    </lineage>
</organism>
<evidence type="ECO:0000256" key="4">
    <source>
        <dbReference type="ARBA" id="ARBA00021436"/>
    </source>
</evidence>
<sequence length="238" mass="27449">MDDEQVELAGGGVDTIAQEFNTYEDYLDRQVTSTDLFYLEDVELARQLVELGYRGNGEILRRDEFEARKEAAELSRQQKLRNKPKKLASAGKDCEGKPLLYALQQREEAVRSGKLTTIVFIRDRNSKGQEVSGYIDFAHRLKTENLEPVFEGRRRLVPKPTDLSFYNWETQTSTSNPTPSFQVIADNLVGLLFKNKRDRKVINVDPNSRAGDNSTRTELETDEYMQVVLFDHVTRRRH</sequence>
<dbReference type="PANTHER" id="PTHR33588:SF1">
    <property type="entry name" value="CILIA- AND FLAGELLA-ASSOCIATED PROTEIN 299"/>
    <property type="match status" value="1"/>
</dbReference>
<dbReference type="PANTHER" id="PTHR33588">
    <property type="entry name" value="CILIA- AND FLAGELLA-ASSOCIATED PROTEIN 299"/>
    <property type="match status" value="1"/>
</dbReference>
<keyword evidence="6" id="KW-0539">Nucleus</keyword>
<evidence type="ECO:0000256" key="5">
    <source>
        <dbReference type="ARBA" id="ARBA00022490"/>
    </source>
</evidence>
<gene>
    <name evidence="7" type="ORF">PPROV_000551600</name>
</gene>
<comment type="function">
    <text evidence="1">May be involved in spermatogenesis.</text>
</comment>
<evidence type="ECO:0000256" key="6">
    <source>
        <dbReference type="ARBA" id="ARBA00023242"/>
    </source>
</evidence>
<dbReference type="GO" id="GO:0005737">
    <property type="term" value="C:cytoplasm"/>
    <property type="evidence" value="ECO:0007669"/>
    <property type="project" value="UniProtKB-SubCell"/>
</dbReference>
<keyword evidence="5" id="KW-0963">Cytoplasm</keyword>
<dbReference type="InterPro" id="IPR027887">
    <property type="entry name" value="DUF4464"/>
</dbReference>
<keyword evidence="8" id="KW-1185">Reference proteome</keyword>
<evidence type="ECO:0000256" key="1">
    <source>
        <dbReference type="ARBA" id="ARBA00003056"/>
    </source>
</evidence>
<proteinExistence type="predicted"/>
<evidence type="ECO:0000313" key="8">
    <source>
        <dbReference type="Proteomes" id="UP000660262"/>
    </source>
</evidence>
<dbReference type="AlphaFoldDB" id="A0A830HIX4"/>
<dbReference type="OrthoDB" id="2136125at2759"/>
<reference evidence="7" key="1">
    <citation type="submission" date="2020-10" db="EMBL/GenBank/DDBJ databases">
        <title>Unveiling of a novel bifunctional photoreceptor, Dualchrome1, isolated from a cosmopolitan green alga.</title>
        <authorList>
            <person name="Suzuki S."/>
            <person name="Kawachi M."/>
        </authorList>
    </citation>
    <scope>NUCLEOTIDE SEQUENCE</scope>
    <source>
        <strain evidence="7">NIES 2893</strain>
    </source>
</reference>